<keyword evidence="2" id="KW-0808">Transferase</keyword>
<dbReference type="InterPro" id="IPR012902">
    <property type="entry name" value="N_methyl_site"/>
</dbReference>
<name>A0A6M3KEU5_9ZZZZ</name>
<evidence type="ECO:0000313" key="1">
    <source>
        <dbReference type="EMBL" id="QJA64088.1"/>
    </source>
</evidence>
<dbReference type="GO" id="GO:0008168">
    <property type="term" value="F:methyltransferase activity"/>
    <property type="evidence" value="ECO:0007669"/>
    <property type="project" value="UniProtKB-KW"/>
</dbReference>
<protein>
    <submittedName>
        <fullName evidence="2">Putative methyltransferase</fullName>
    </submittedName>
</protein>
<dbReference type="EMBL" id="MT142420">
    <property type="protein sequence ID" value="QJA80403.1"/>
    <property type="molecule type" value="Genomic_DNA"/>
</dbReference>
<proteinExistence type="predicted"/>
<gene>
    <name evidence="2" type="ORF">MM415A00726_0016</name>
    <name evidence="1" type="ORF">MM415B00544_0033</name>
</gene>
<dbReference type="PROSITE" id="PS00409">
    <property type="entry name" value="PROKAR_NTER_METHYL"/>
    <property type="match status" value="1"/>
</dbReference>
<dbReference type="GO" id="GO:0043683">
    <property type="term" value="P:type IV pilus assembly"/>
    <property type="evidence" value="ECO:0007669"/>
    <property type="project" value="InterPro"/>
</dbReference>
<organism evidence="2">
    <name type="scientific">viral metagenome</name>
    <dbReference type="NCBI Taxonomy" id="1070528"/>
    <lineage>
        <taxon>unclassified sequences</taxon>
        <taxon>metagenomes</taxon>
        <taxon>organismal metagenomes</taxon>
    </lineage>
</organism>
<dbReference type="NCBIfam" id="TIGR02532">
    <property type="entry name" value="IV_pilin_GFxxxE"/>
    <property type="match status" value="1"/>
</dbReference>
<keyword evidence="2" id="KW-0489">Methyltransferase</keyword>
<evidence type="ECO:0000313" key="2">
    <source>
        <dbReference type="EMBL" id="QJA80403.1"/>
    </source>
</evidence>
<dbReference type="AlphaFoldDB" id="A0A6M3KEU5"/>
<accession>A0A6M3KEU5</accession>
<sequence length="224" mass="24667">MRRNSGFSLLEIMLALAMSSFMMAGVYSTYLVQHKTWIAQDGAIEAQQNLRASSFYVETDLLMAGYDPTRKAGAGFIEAKPDRVRFTIDFNGNGIIDDDADNHETIGYCLRDFDGRTGLAKIVKGANGADEYQQVAENIEVLDFAFIDKSDQAIPFDNGSISTEDLSKIRSVQIAIVSRAARGEAGFQNNEIFKNLSGTVISASADNVRRRAVNAQIWCRNMGI</sequence>
<dbReference type="InterPro" id="IPR032092">
    <property type="entry name" value="PilW"/>
</dbReference>
<dbReference type="Pfam" id="PF16074">
    <property type="entry name" value="PilW"/>
    <property type="match status" value="1"/>
</dbReference>
<dbReference type="Pfam" id="PF07963">
    <property type="entry name" value="N_methyl"/>
    <property type="match status" value="1"/>
</dbReference>
<reference evidence="2" key="1">
    <citation type="submission" date="2020-03" db="EMBL/GenBank/DDBJ databases">
        <title>The deep terrestrial virosphere.</title>
        <authorList>
            <person name="Holmfeldt K."/>
            <person name="Nilsson E."/>
            <person name="Simone D."/>
            <person name="Lopez-Fernandez M."/>
            <person name="Wu X."/>
            <person name="de Brujin I."/>
            <person name="Lundin D."/>
            <person name="Andersson A."/>
            <person name="Bertilsson S."/>
            <person name="Dopson M."/>
        </authorList>
    </citation>
    <scope>NUCLEOTIDE SEQUENCE</scope>
    <source>
        <strain evidence="2">MM415A00726</strain>
        <strain evidence="1">MM415B00544</strain>
    </source>
</reference>
<dbReference type="EMBL" id="MT141512">
    <property type="protein sequence ID" value="QJA64088.1"/>
    <property type="molecule type" value="Genomic_DNA"/>
</dbReference>
<dbReference type="GO" id="GO:0032259">
    <property type="term" value="P:methylation"/>
    <property type="evidence" value="ECO:0007669"/>
    <property type="project" value="UniProtKB-KW"/>
</dbReference>